<comment type="caution">
    <text evidence="1">The sequence shown here is derived from an EMBL/GenBank/DDBJ whole genome shotgun (WGS) entry which is preliminary data.</text>
</comment>
<accession>A0ACC0K5S5</accession>
<dbReference type="EMBL" id="CM046130">
    <property type="protein sequence ID" value="KAI8431597.1"/>
    <property type="molecule type" value="Genomic_DNA"/>
</dbReference>
<reference evidence="1 2" key="1">
    <citation type="journal article" date="2022" name="Genome Biol. Evol.">
        <title>The Spruce Budworm Genome: Reconstructing the Evolutionary History of Antifreeze Proteins.</title>
        <authorList>
            <person name="Beliveau C."/>
            <person name="Gagne P."/>
            <person name="Picq S."/>
            <person name="Vernygora O."/>
            <person name="Keeling C.I."/>
            <person name="Pinkney K."/>
            <person name="Doucet D."/>
            <person name="Wen F."/>
            <person name="Johnston J.S."/>
            <person name="Maaroufi H."/>
            <person name="Boyle B."/>
            <person name="Laroche J."/>
            <person name="Dewar K."/>
            <person name="Juretic N."/>
            <person name="Blackburn G."/>
            <person name="Nisole A."/>
            <person name="Brunet B."/>
            <person name="Brandao M."/>
            <person name="Lumley L."/>
            <person name="Duan J."/>
            <person name="Quan G."/>
            <person name="Lucarotti C.J."/>
            <person name="Roe A.D."/>
            <person name="Sperling F.A.H."/>
            <person name="Levesque R.C."/>
            <person name="Cusson M."/>
        </authorList>
    </citation>
    <scope>NUCLEOTIDE SEQUENCE [LARGE SCALE GENOMIC DNA]</scope>
    <source>
        <strain evidence="1">Glfc:IPQL:Cfum</strain>
    </source>
</reference>
<gene>
    <name evidence="1" type="ORF">MSG28_016086</name>
</gene>
<keyword evidence="2" id="KW-1185">Reference proteome</keyword>
<evidence type="ECO:0000313" key="2">
    <source>
        <dbReference type="Proteomes" id="UP001064048"/>
    </source>
</evidence>
<dbReference type="Proteomes" id="UP001064048">
    <property type="component" value="Chromosome 30"/>
</dbReference>
<name>A0ACC0K5S5_CHOFU</name>
<evidence type="ECO:0000313" key="1">
    <source>
        <dbReference type="EMBL" id="KAI8431597.1"/>
    </source>
</evidence>
<protein>
    <submittedName>
        <fullName evidence="1">Uncharacterized protein</fullName>
    </submittedName>
</protein>
<organism evidence="1 2">
    <name type="scientific">Choristoneura fumiferana</name>
    <name type="common">Spruce budworm moth</name>
    <name type="synonym">Archips fumiferana</name>
    <dbReference type="NCBI Taxonomy" id="7141"/>
    <lineage>
        <taxon>Eukaryota</taxon>
        <taxon>Metazoa</taxon>
        <taxon>Ecdysozoa</taxon>
        <taxon>Arthropoda</taxon>
        <taxon>Hexapoda</taxon>
        <taxon>Insecta</taxon>
        <taxon>Pterygota</taxon>
        <taxon>Neoptera</taxon>
        <taxon>Endopterygota</taxon>
        <taxon>Lepidoptera</taxon>
        <taxon>Glossata</taxon>
        <taxon>Ditrysia</taxon>
        <taxon>Tortricoidea</taxon>
        <taxon>Tortricidae</taxon>
        <taxon>Tortricinae</taxon>
        <taxon>Choristoneura</taxon>
    </lineage>
</organism>
<sequence>MNDNVNDHNDVIKDGGEDIEESSSTANSEQHQSSSSISREEIISQSDVQLHLHTKFQDSKPSHRIYNSTGVQNGHAPPRTGSSYPTPQAQIAGKPQESSRARDAMYVGRVDKDDSSSRSQSEQSSQFSSQSELLTQVSGGKFINKSSSQQEQEAISR</sequence>
<proteinExistence type="predicted"/>